<evidence type="ECO:0000313" key="3">
    <source>
        <dbReference type="Proteomes" id="UP000322234"/>
    </source>
</evidence>
<comment type="caution">
    <text evidence="2">The sequence shown here is derived from an EMBL/GenBank/DDBJ whole genome shotgun (WGS) entry which is preliminary data.</text>
</comment>
<keyword evidence="3" id="KW-1185">Reference proteome</keyword>
<organism evidence="2 3">
    <name type="scientific">Bos mutus</name>
    <name type="common">wild yak</name>
    <dbReference type="NCBI Taxonomy" id="72004"/>
    <lineage>
        <taxon>Eukaryota</taxon>
        <taxon>Metazoa</taxon>
        <taxon>Chordata</taxon>
        <taxon>Craniata</taxon>
        <taxon>Vertebrata</taxon>
        <taxon>Euteleostomi</taxon>
        <taxon>Mammalia</taxon>
        <taxon>Eutheria</taxon>
        <taxon>Laurasiatheria</taxon>
        <taxon>Artiodactyla</taxon>
        <taxon>Ruminantia</taxon>
        <taxon>Pecora</taxon>
        <taxon>Bovidae</taxon>
        <taxon>Bovinae</taxon>
        <taxon>Bos</taxon>
    </lineage>
</organism>
<evidence type="ECO:0000256" key="1">
    <source>
        <dbReference type="SAM" id="MobiDB-lite"/>
    </source>
</evidence>
<feature type="region of interest" description="Disordered" evidence="1">
    <location>
        <begin position="77"/>
        <end position="98"/>
    </location>
</feature>
<feature type="compositionally biased region" description="Polar residues" evidence="1">
    <location>
        <begin position="1"/>
        <end position="14"/>
    </location>
</feature>
<dbReference type="AlphaFoldDB" id="A0A6B0SD92"/>
<name>A0A6B0SD92_9CETA</name>
<evidence type="ECO:0000313" key="2">
    <source>
        <dbReference type="EMBL" id="MXQ97966.1"/>
    </source>
</evidence>
<accession>A0A6B0SD92</accession>
<sequence>MRTQHIASQKSQTIFPRETRERGHCPPHCGFLLILTPAEGPGAVAGAANDTAQMCFCLPQNKEEVRYLKSLALFRVPPDGSSEDNGGKGHSAIEGLPE</sequence>
<feature type="region of interest" description="Disordered" evidence="1">
    <location>
        <begin position="1"/>
        <end position="23"/>
    </location>
</feature>
<reference evidence="2" key="1">
    <citation type="submission" date="2019-10" db="EMBL/GenBank/DDBJ databases">
        <title>The sequence and de novo assembly of the wild yak genome.</title>
        <authorList>
            <person name="Liu Y."/>
        </authorList>
    </citation>
    <scope>NUCLEOTIDE SEQUENCE [LARGE SCALE GENOMIC DNA]</scope>
    <source>
        <strain evidence="2">WY2019</strain>
    </source>
</reference>
<gene>
    <name evidence="2" type="ORF">E5288_WYG010499</name>
</gene>
<protein>
    <submittedName>
        <fullName evidence="2">Uncharacterized protein</fullName>
    </submittedName>
</protein>
<proteinExistence type="predicted"/>
<dbReference type="Proteomes" id="UP000322234">
    <property type="component" value="Unassembled WGS sequence"/>
</dbReference>
<dbReference type="EMBL" id="VBQZ03000211">
    <property type="protein sequence ID" value="MXQ97966.1"/>
    <property type="molecule type" value="Genomic_DNA"/>
</dbReference>